<feature type="transmembrane region" description="Helical" evidence="1">
    <location>
        <begin position="170"/>
        <end position="192"/>
    </location>
</feature>
<name>A0ABU5R9P1_9PSEU</name>
<gene>
    <name evidence="3" type="ORF">VA596_25785</name>
</gene>
<dbReference type="Proteomes" id="UP001304298">
    <property type="component" value="Unassembled WGS sequence"/>
</dbReference>
<evidence type="ECO:0000256" key="1">
    <source>
        <dbReference type="SAM" id="Phobius"/>
    </source>
</evidence>
<reference evidence="3 4" key="1">
    <citation type="submission" date="2023-12" db="EMBL/GenBank/DDBJ databases">
        <title>Amycolatopsis sp. V23-08.</title>
        <authorList>
            <person name="Somphong A."/>
        </authorList>
    </citation>
    <scope>NUCLEOTIDE SEQUENCE [LARGE SCALE GENOMIC DNA]</scope>
    <source>
        <strain evidence="3 4">V23-08</strain>
    </source>
</reference>
<proteinExistence type="predicted"/>
<organism evidence="3 4">
    <name type="scientific">Amycolatopsis heterodermiae</name>
    <dbReference type="NCBI Taxonomy" id="3110235"/>
    <lineage>
        <taxon>Bacteria</taxon>
        <taxon>Bacillati</taxon>
        <taxon>Actinomycetota</taxon>
        <taxon>Actinomycetes</taxon>
        <taxon>Pseudonocardiales</taxon>
        <taxon>Pseudonocardiaceae</taxon>
        <taxon>Amycolatopsis</taxon>
    </lineage>
</organism>
<evidence type="ECO:0000256" key="2">
    <source>
        <dbReference type="SAM" id="SignalP"/>
    </source>
</evidence>
<comment type="caution">
    <text evidence="3">The sequence shown here is derived from an EMBL/GenBank/DDBJ whole genome shotgun (WGS) entry which is preliminary data.</text>
</comment>
<keyword evidence="4" id="KW-1185">Reference proteome</keyword>
<accession>A0ABU5R9P1</accession>
<evidence type="ECO:0000313" key="4">
    <source>
        <dbReference type="Proteomes" id="UP001304298"/>
    </source>
</evidence>
<keyword evidence="1" id="KW-1133">Transmembrane helix</keyword>
<keyword evidence="2" id="KW-0732">Signal</keyword>
<feature type="transmembrane region" description="Helical" evidence="1">
    <location>
        <begin position="144"/>
        <end position="163"/>
    </location>
</feature>
<dbReference type="RefSeq" id="WP_323330723.1">
    <property type="nucleotide sequence ID" value="NZ_JAYFSI010000006.1"/>
</dbReference>
<evidence type="ECO:0000313" key="3">
    <source>
        <dbReference type="EMBL" id="MEA5362967.1"/>
    </source>
</evidence>
<protein>
    <recommendedName>
        <fullName evidence="5">Secreted protein</fullName>
    </recommendedName>
</protein>
<evidence type="ECO:0008006" key="5">
    <source>
        <dbReference type="Google" id="ProtNLM"/>
    </source>
</evidence>
<feature type="signal peptide" evidence="2">
    <location>
        <begin position="1"/>
        <end position="28"/>
    </location>
</feature>
<sequence length="501" mass="51037">MTHFPKRRALVPVACLAFLLAASPVTYADSPSSGGDVTVAQTLGDRELTVVLRRITSVPGPLHLDVVTHAGTAPGRLTVAARATAESGAPATAAVDLGAEPRAYSAVVTVDRPGPWELALGDGTRTARIPFVVPVQVISPPERLVYGGFLAAGVLLLVSVVTATRTRRTAWAVLPAGGMVAGLAVAVTAAVLSASLPLPPQPGPQLDPTVANVTDPYALTQPMTGDYSRPPVVLTVDGAPAAGHASDLGLTLTDGSTGLPADDLVVHDSALVHLLLIGPDGELWHEHPIRTAPGHYALHVTPPMPGHYALSVELVRRGGGVQLVHAAAGIDVTGTSASPAVPAPVRLGAGQLTGVTVPGGITVTTTTPAAGEPTTVTARAGDTGDLQPWLGMAGHLIVAGPLPPTAPVGAAAQTAPVWAHVHAMGSTSTMDPSRPGIAGLPPVNGDSAPDETVAAYGPDVPFTYTFPVPGRYRLWIQVERRYAVLTVPVVLDVAPAPRETP</sequence>
<keyword evidence="1" id="KW-0472">Membrane</keyword>
<feature type="chain" id="PRO_5046197287" description="Secreted protein" evidence="2">
    <location>
        <begin position="29"/>
        <end position="501"/>
    </location>
</feature>
<dbReference type="EMBL" id="JAYFSI010000006">
    <property type="protein sequence ID" value="MEA5362967.1"/>
    <property type="molecule type" value="Genomic_DNA"/>
</dbReference>
<keyword evidence="1" id="KW-0812">Transmembrane</keyword>